<evidence type="ECO:0000313" key="1">
    <source>
        <dbReference type="EMBL" id="MDC8831354.1"/>
    </source>
</evidence>
<comment type="caution">
    <text evidence="1">The sequence shown here is derived from an EMBL/GenBank/DDBJ whole genome shotgun (WGS) entry which is preliminary data.</text>
</comment>
<proteinExistence type="predicted"/>
<dbReference type="Proteomes" id="UP001218788">
    <property type="component" value="Unassembled WGS sequence"/>
</dbReference>
<dbReference type="EMBL" id="JAQQXP010000001">
    <property type="protein sequence ID" value="MDC8831354.1"/>
    <property type="molecule type" value="Genomic_DNA"/>
</dbReference>
<keyword evidence="2" id="KW-1185">Reference proteome</keyword>
<evidence type="ECO:0000313" key="2">
    <source>
        <dbReference type="Proteomes" id="UP001218788"/>
    </source>
</evidence>
<accession>A0ABT5L4K1</accession>
<dbReference type="RefSeq" id="WP_273640601.1">
    <property type="nucleotide sequence ID" value="NZ_JAQQXP010000001.1"/>
</dbReference>
<organism evidence="1 2">
    <name type="scientific">Alteromonas gilva</name>
    <dbReference type="NCBI Taxonomy" id="2987522"/>
    <lineage>
        <taxon>Bacteria</taxon>
        <taxon>Pseudomonadati</taxon>
        <taxon>Pseudomonadota</taxon>
        <taxon>Gammaproteobacteria</taxon>
        <taxon>Alteromonadales</taxon>
        <taxon>Alteromonadaceae</taxon>
        <taxon>Alteromonas/Salinimonas group</taxon>
        <taxon>Alteromonas</taxon>
    </lineage>
</organism>
<name>A0ABT5L4K1_9ALTE</name>
<reference evidence="1 2" key="1">
    <citation type="submission" date="2022-10" db="EMBL/GenBank/DDBJ databases">
        <title>Alteromonas sp. chi3 Genome sequencing.</title>
        <authorList>
            <person name="Park S."/>
        </authorList>
    </citation>
    <scope>NUCLEOTIDE SEQUENCE [LARGE SCALE GENOMIC DNA]</scope>
    <source>
        <strain evidence="2">chi3</strain>
    </source>
</reference>
<gene>
    <name evidence="1" type="ORF">OIK42_11340</name>
</gene>
<sequence length="53" mass="5809">MKKLLKPINITVTLLSITAIFLGVSNLKLQSEVKSLQQQIHDVQTAKASPIAH</sequence>
<protein>
    <submittedName>
        <fullName evidence="1">Uncharacterized protein</fullName>
    </submittedName>
</protein>